<sequence length="102" mass="11508">MIDTKLNVQKFIYNRQKCAAKSHLAKQVWLTKPIDEPPFGHFHRLSALAFSVLKFCYFGRSTIASRNYSAIHCLLLSIANLISPSGVGTLDFQWLNGHSATR</sequence>
<dbReference type="EnsemblPlants" id="PGSC0003DMT400087010">
    <property type="protein sequence ID" value="PGSC0003DMT400087010"/>
    <property type="gene ID" value="PGSC0003DMG400036581"/>
</dbReference>
<organism evidence="1 2">
    <name type="scientific">Solanum tuberosum</name>
    <name type="common">Potato</name>
    <dbReference type="NCBI Taxonomy" id="4113"/>
    <lineage>
        <taxon>Eukaryota</taxon>
        <taxon>Viridiplantae</taxon>
        <taxon>Streptophyta</taxon>
        <taxon>Embryophyta</taxon>
        <taxon>Tracheophyta</taxon>
        <taxon>Spermatophyta</taxon>
        <taxon>Magnoliopsida</taxon>
        <taxon>eudicotyledons</taxon>
        <taxon>Gunneridae</taxon>
        <taxon>Pentapetalae</taxon>
        <taxon>asterids</taxon>
        <taxon>lamiids</taxon>
        <taxon>Solanales</taxon>
        <taxon>Solanaceae</taxon>
        <taxon>Solanoideae</taxon>
        <taxon>Solaneae</taxon>
        <taxon>Solanum</taxon>
    </lineage>
</organism>
<reference evidence="1" key="2">
    <citation type="submission" date="2015-06" db="UniProtKB">
        <authorList>
            <consortium name="EnsemblPlants"/>
        </authorList>
    </citation>
    <scope>IDENTIFICATION</scope>
    <source>
        <strain evidence="1">DM1-3 516 R44</strain>
    </source>
</reference>
<dbReference type="HOGENOM" id="CLU_2282472_0_0_1"/>
<dbReference type="Proteomes" id="UP000011115">
    <property type="component" value="Unassembled WGS sequence"/>
</dbReference>
<keyword evidence="2" id="KW-1185">Reference proteome</keyword>
<evidence type="ECO:0000313" key="1">
    <source>
        <dbReference type="EnsemblPlants" id="PGSC0003DMT400087010"/>
    </source>
</evidence>
<proteinExistence type="predicted"/>
<dbReference type="Gramene" id="PGSC0003DMT400087010">
    <property type="protein sequence ID" value="PGSC0003DMT400087010"/>
    <property type="gene ID" value="PGSC0003DMG400036581"/>
</dbReference>
<name>M1DCZ6_SOLTU</name>
<evidence type="ECO:0000313" key="2">
    <source>
        <dbReference type="Proteomes" id="UP000011115"/>
    </source>
</evidence>
<dbReference type="AlphaFoldDB" id="M1DCZ6"/>
<accession>M1DCZ6</accession>
<reference evidence="2" key="1">
    <citation type="journal article" date="2011" name="Nature">
        <title>Genome sequence and analysis of the tuber crop potato.</title>
        <authorList>
            <consortium name="The Potato Genome Sequencing Consortium"/>
        </authorList>
    </citation>
    <scope>NUCLEOTIDE SEQUENCE [LARGE SCALE GENOMIC DNA]</scope>
    <source>
        <strain evidence="2">cv. DM1-3 516 R44</strain>
    </source>
</reference>
<protein>
    <submittedName>
        <fullName evidence="1">Uncharacterized protein</fullName>
    </submittedName>
</protein>
<dbReference type="PaxDb" id="4113-PGSC0003DMT400087010"/>
<dbReference type="InParanoid" id="M1DCZ6"/>